<dbReference type="STRING" id="1071380.I2H3V1"/>
<dbReference type="InterPro" id="IPR018814">
    <property type="entry name" value="DUF5427"/>
</dbReference>
<name>I2H3V1_HENB6</name>
<feature type="region of interest" description="Disordered" evidence="1">
    <location>
        <begin position="450"/>
        <end position="495"/>
    </location>
</feature>
<dbReference type="GeneID" id="14496089"/>
<feature type="compositionally biased region" description="Acidic residues" evidence="1">
    <location>
        <begin position="129"/>
        <end position="142"/>
    </location>
</feature>
<dbReference type="OMA" id="RIHLVHD"/>
<dbReference type="eggNOG" id="ENOG502QU4J">
    <property type="taxonomic scope" value="Eukaryota"/>
</dbReference>
<evidence type="ECO:0008006" key="4">
    <source>
        <dbReference type="Google" id="ProtNLM"/>
    </source>
</evidence>
<feature type="region of interest" description="Disordered" evidence="1">
    <location>
        <begin position="1"/>
        <end position="149"/>
    </location>
</feature>
<evidence type="ECO:0000313" key="3">
    <source>
        <dbReference type="Proteomes" id="UP000002866"/>
    </source>
</evidence>
<keyword evidence="3" id="KW-1185">Reference proteome</keyword>
<gene>
    <name evidence="2" type="primary">TBLA0D05610</name>
    <name evidence="2" type="ORF">TBLA_0D05610</name>
</gene>
<dbReference type="InParanoid" id="I2H3V1"/>
<proteinExistence type="predicted"/>
<sequence>MVDKKSTDADDVFEFLDSLPQSGQNGDKSDSMKDSKDLGSSKAGSNTKKDEDILDFLDELEKSNLSLNKEKSEGSKVSKTKTENDDKIVKNDSSPAVIENSSSTSSTQMGKKDQNEDSLKKEELKQSDEEKEEEEEEADEPLGDPISTFSNWWSSSGSATVSSFWNKTTEQASQLKNHLSQEQQDFIAQSANRVKNINMNKVVDMNVVNSVVNKSKITELAKNLQKIVVGETEEVLRIHLVHDLVNYPNLQYIIHEKFNQILNEQVQGGIRIFVDEWGKPNSNSNLNLLNLANKNINNQLNNIANNININSLPPNFNVFHGKIIDGEKLAFANLDNAIELFNKAQKEIQNQQNEAKKEANEATATNDNDEDEDEQIANIIDIFISILPIAPSSSSAKMDDDKSTIITDTTHSGNFSFTIILKDISNDITSITRSQGFPLKWLKWIENSKDEEDNEKDSSKSENATLTQKTTENKETKGNDETDDEDEDDGVNPAEWVQNWVDDGINLAFGTAAQNYVLERMDF</sequence>
<dbReference type="OrthoDB" id="5594977at2759"/>
<dbReference type="AlphaFoldDB" id="I2H3V1"/>
<feature type="compositionally biased region" description="Basic and acidic residues" evidence="1">
    <location>
        <begin position="68"/>
        <end position="90"/>
    </location>
</feature>
<feature type="compositionally biased region" description="Acidic residues" evidence="1">
    <location>
        <begin position="481"/>
        <end position="490"/>
    </location>
</feature>
<dbReference type="FunCoup" id="I2H3V1">
    <property type="interactions" value="41"/>
</dbReference>
<dbReference type="HOGENOM" id="CLU_042692_0_0_1"/>
<dbReference type="EMBL" id="HE806319">
    <property type="protein sequence ID" value="CCH61053.1"/>
    <property type="molecule type" value="Genomic_DNA"/>
</dbReference>
<accession>I2H3V1</accession>
<dbReference type="PANTHER" id="PTHR28265:SF1">
    <property type="entry name" value="MAINTENANCE OF TELOMERE CAPPING PROTEIN 1"/>
    <property type="match status" value="1"/>
</dbReference>
<feature type="compositionally biased region" description="Basic and acidic residues" evidence="1">
    <location>
        <begin position="27"/>
        <end position="39"/>
    </location>
</feature>
<organism evidence="2 3">
    <name type="scientific">Henningerozyma blattae (strain ATCC 34711 / CBS 6284 / DSM 70876 / NBRC 10599 / NRRL Y-10934 / UCD 77-7)</name>
    <name type="common">Yeast</name>
    <name type="synonym">Tetrapisispora blattae</name>
    <dbReference type="NCBI Taxonomy" id="1071380"/>
    <lineage>
        <taxon>Eukaryota</taxon>
        <taxon>Fungi</taxon>
        <taxon>Dikarya</taxon>
        <taxon>Ascomycota</taxon>
        <taxon>Saccharomycotina</taxon>
        <taxon>Saccharomycetes</taxon>
        <taxon>Saccharomycetales</taxon>
        <taxon>Saccharomycetaceae</taxon>
        <taxon>Henningerozyma</taxon>
    </lineage>
</organism>
<feature type="compositionally biased region" description="Basic and acidic residues" evidence="1">
    <location>
        <begin position="110"/>
        <end position="128"/>
    </location>
</feature>
<evidence type="ECO:0000256" key="1">
    <source>
        <dbReference type="SAM" id="MobiDB-lite"/>
    </source>
</evidence>
<feature type="region of interest" description="Disordered" evidence="1">
    <location>
        <begin position="349"/>
        <end position="372"/>
    </location>
</feature>
<dbReference type="KEGG" id="tbl:TBLA_0D05610"/>
<dbReference type="Pfam" id="PF10310">
    <property type="entry name" value="DUF5427"/>
    <property type="match status" value="1"/>
</dbReference>
<feature type="compositionally biased region" description="Polar residues" evidence="1">
    <location>
        <begin position="91"/>
        <end position="109"/>
    </location>
</feature>
<feature type="compositionally biased region" description="Basic and acidic residues" evidence="1">
    <location>
        <begin position="471"/>
        <end position="480"/>
    </location>
</feature>
<evidence type="ECO:0000313" key="2">
    <source>
        <dbReference type="EMBL" id="CCH61053.1"/>
    </source>
</evidence>
<dbReference type="PANTHER" id="PTHR28265">
    <property type="entry name" value="MAINTENANCE OF TELOMERE CAPPING PROTEIN 1"/>
    <property type="match status" value="1"/>
</dbReference>
<reference evidence="2 3" key="1">
    <citation type="journal article" date="2011" name="Proc. Natl. Acad. Sci. U.S.A.">
        <title>Evolutionary erosion of yeast sex chromosomes by mating-type switching accidents.</title>
        <authorList>
            <person name="Gordon J.L."/>
            <person name="Armisen D."/>
            <person name="Proux-Wera E."/>
            <person name="Oheigeartaigh S.S."/>
            <person name="Byrne K.P."/>
            <person name="Wolfe K.H."/>
        </authorList>
    </citation>
    <scope>NUCLEOTIDE SEQUENCE [LARGE SCALE GENOMIC DNA]</scope>
    <source>
        <strain evidence="3">ATCC 34711 / CBS 6284 / DSM 70876 / NBRC 10599 / NRRL Y-10934 / UCD 77-7</strain>
    </source>
</reference>
<dbReference type="RefSeq" id="XP_004180572.1">
    <property type="nucleotide sequence ID" value="XM_004180524.1"/>
</dbReference>
<protein>
    <recommendedName>
        <fullName evidence="4">Maintenance of telomere capping protein 1</fullName>
    </recommendedName>
</protein>
<dbReference type="GO" id="GO:0005739">
    <property type="term" value="C:mitochondrion"/>
    <property type="evidence" value="ECO:0007669"/>
    <property type="project" value="EnsemblFungi"/>
</dbReference>
<dbReference type="Proteomes" id="UP000002866">
    <property type="component" value="Chromosome 4"/>
</dbReference>